<evidence type="ECO:0000256" key="1">
    <source>
        <dbReference type="SAM" id="MobiDB-lite"/>
    </source>
</evidence>
<evidence type="ECO:0008006" key="4">
    <source>
        <dbReference type="Google" id="ProtNLM"/>
    </source>
</evidence>
<name>A0ABD3SHV0_9STRA</name>
<feature type="compositionally biased region" description="Low complexity" evidence="1">
    <location>
        <begin position="8"/>
        <end position="19"/>
    </location>
</feature>
<proteinExistence type="predicted"/>
<keyword evidence="3" id="KW-1185">Reference proteome</keyword>
<dbReference type="Gene3D" id="3.30.530.20">
    <property type="match status" value="1"/>
</dbReference>
<feature type="region of interest" description="Disordered" evidence="1">
    <location>
        <begin position="1"/>
        <end position="29"/>
    </location>
</feature>
<protein>
    <recommendedName>
        <fullName evidence="4">START domain-containing protein</fullName>
    </recommendedName>
</protein>
<dbReference type="EMBL" id="JALLPB020000026">
    <property type="protein sequence ID" value="KAL3823938.1"/>
    <property type="molecule type" value="Genomic_DNA"/>
</dbReference>
<reference evidence="2 3" key="1">
    <citation type="submission" date="2024-10" db="EMBL/GenBank/DDBJ databases">
        <title>Updated reference genomes for cyclostephanoid diatoms.</title>
        <authorList>
            <person name="Roberts W.R."/>
            <person name="Alverson A.J."/>
        </authorList>
    </citation>
    <scope>NUCLEOTIDE SEQUENCE [LARGE SCALE GENOMIC DNA]</scope>
    <source>
        <strain evidence="2 3">AJA228-03</strain>
    </source>
</reference>
<dbReference type="AlphaFoldDB" id="A0ABD3SHV0"/>
<accession>A0ABD3SHV0</accession>
<gene>
    <name evidence="2" type="ORF">ACHAXA_007909</name>
</gene>
<comment type="caution">
    <text evidence="2">The sequence shown here is derived from an EMBL/GenBank/DDBJ whole genome shotgun (WGS) entry which is preliminary data.</text>
</comment>
<sequence length="425" mass="46216">MGFKKSKSSSSTSSMSVQSAPKQRRKMFTSRLSKRPELIVVDEGMGCSLSCKSLCVGSFSPSGVFSIKPSSYGRSLSPHSTSTEILDSFSVDDDASTSSVSPVAVATSRVFIRTADLPHMKVSVARVMNSTLSDLDADKLVEHLHKPSSTPPLSSIALDENESWVALDDGNGNGMAPLAEAAIEALVKSGLDASINRGMWTANASTEKIIKAGLWDSTIFFPYNEGRPVPLPRACGPKDEKDVLLWTGQWDHKYYGHDIPAVRCEAIVNMSPRALVDLLVDSNRVKEYNKMSIGRDDILHFCKEETRVTKIIVGRSKPPMLGKTLVLKSLLHMEELPGGGERSGYVIVSRAISLVDDVNAPVDPKVLYSEMLMGMNIIRAVEGDPGRCVLINLNHLRSPMIPVMLARRLALGAAVNFINDIRALC</sequence>
<organism evidence="2 3">
    <name type="scientific">Cyclostephanos tholiformis</name>
    <dbReference type="NCBI Taxonomy" id="382380"/>
    <lineage>
        <taxon>Eukaryota</taxon>
        <taxon>Sar</taxon>
        <taxon>Stramenopiles</taxon>
        <taxon>Ochrophyta</taxon>
        <taxon>Bacillariophyta</taxon>
        <taxon>Coscinodiscophyceae</taxon>
        <taxon>Thalassiosirophycidae</taxon>
        <taxon>Stephanodiscales</taxon>
        <taxon>Stephanodiscaceae</taxon>
        <taxon>Cyclostephanos</taxon>
    </lineage>
</organism>
<evidence type="ECO:0000313" key="3">
    <source>
        <dbReference type="Proteomes" id="UP001530377"/>
    </source>
</evidence>
<dbReference type="SUPFAM" id="SSF55961">
    <property type="entry name" value="Bet v1-like"/>
    <property type="match status" value="1"/>
</dbReference>
<dbReference type="InterPro" id="IPR023393">
    <property type="entry name" value="START-like_dom_sf"/>
</dbReference>
<evidence type="ECO:0000313" key="2">
    <source>
        <dbReference type="EMBL" id="KAL3823938.1"/>
    </source>
</evidence>
<dbReference type="Proteomes" id="UP001530377">
    <property type="component" value="Unassembled WGS sequence"/>
</dbReference>